<dbReference type="PROSITE" id="PS51078">
    <property type="entry name" value="ICLR_ED"/>
    <property type="match status" value="1"/>
</dbReference>
<dbReference type="EMBL" id="CP070619">
    <property type="protein sequence ID" value="QSE95484.1"/>
    <property type="molecule type" value="Genomic_DNA"/>
</dbReference>
<dbReference type="SUPFAM" id="SSF46785">
    <property type="entry name" value="Winged helix' DNA-binding domain"/>
    <property type="match status" value="1"/>
</dbReference>
<dbReference type="Pfam" id="PF01614">
    <property type="entry name" value="IclR_C"/>
    <property type="match status" value="1"/>
</dbReference>
<accession>A0A974ZYU6</accession>
<keyword evidence="2" id="KW-0238">DNA-binding</keyword>
<dbReference type="InterPro" id="IPR014757">
    <property type="entry name" value="Tscrpt_reg_IclR_C"/>
</dbReference>
<dbReference type="RefSeq" id="WP_206011667.1">
    <property type="nucleotide sequence ID" value="NZ_CP070619.1"/>
</dbReference>
<dbReference type="SMART" id="SM00346">
    <property type="entry name" value="HTH_ICLR"/>
    <property type="match status" value="1"/>
</dbReference>
<organism evidence="6 7">
    <name type="scientific">Rhodococcus pseudokoreensis</name>
    <dbReference type="NCBI Taxonomy" id="2811421"/>
    <lineage>
        <taxon>Bacteria</taxon>
        <taxon>Bacillati</taxon>
        <taxon>Actinomycetota</taxon>
        <taxon>Actinomycetes</taxon>
        <taxon>Mycobacteriales</taxon>
        <taxon>Nocardiaceae</taxon>
        <taxon>Rhodococcus</taxon>
    </lineage>
</organism>
<dbReference type="Gene3D" id="3.30.450.40">
    <property type="match status" value="1"/>
</dbReference>
<dbReference type="Pfam" id="PF09339">
    <property type="entry name" value="HTH_IclR"/>
    <property type="match status" value="1"/>
</dbReference>
<dbReference type="InterPro" id="IPR036390">
    <property type="entry name" value="WH_DNA-bd_sf"/>
</dbReference>
<keyword evidence="3" id="KW-0804">Transcription</keyword>
<dbReference type="Proteomes" id="UP000662986">
    <property type="component" value="Chromosome"/>
</dbReference>
<feature type="domain" description="IclR-ED" evidence="5">
    <location>
        <begin position="72"/>
        <end position="251"/>
    </location>
</feature>
<sequence>MPIGQGTSGVQSVGRAFDILEVMSTVGGSISVTALADKTELPIPTIHRLIRTLVGRGYVRQLPSRHYALGPQLIRLGESATQLFGAWSLPHLLELVECTGETANMAILDDSMAVYVAQVPSPHSMRMFTEVGGRVFPHCTGVGKALLLQLPDTSIRAMLHRSGLQPYTENSVTDAEMLIGELHMSRQRGYATDDGEQELGVRCFSVPVIDAPIPTAISISGPAARVTIQSAKEIVPHLQRVASMLTDEFKRISK</sequence>
<feature type="domain" description="HTH iclR-type" evidence="4">
    <location>
        <begin position="10"/>
        <end position="71"/>
    </location>
</feature>
<dbReference type="SUPFAM" id="SSF55781">
    <property type="entry name" value="GAF domain-like"/>
    <property type="match status" value="1"/>
</dbReference>
<protein>
    <submittedName>
        <fullName evidence="6">IclR family transcriptional regulator</fullName>
    </submittedName>
</protein>
<name>A0A974ZYU6_9NOCA</name>
<evidence type="ECO:0000313" key="7">
    <source>
        <dbReference type="Proteomes" id="UP000662986"/>
    </source>
</evidence>
<dbReference type="Gene3D" id="1.10.10.10">
    <property type="entry name" value="Winged helix-like DNA-binding domain superfamily/Winged helix DNA-binding domain"/>
    <property type="match status" value="1"/>
</dbReference>
<evidence type="ECO:0000259" key="5">
    <source>
        <dbReference type="PROSITE" id="PS51078"/>
    </source>
</evidence>
<gene>
    <name evidence="6" type="ORF">JWS13_19995</name>
</gene>
<keyword evidence="1" id="KW-0805">Transcription regulation</keyword>
<evidence type="ECO:0000259" key="4">
    <source>
        <dbReference type="PROSITE" id="PS51077"/>
    </source>
</evidence>
<dbReference type="InterPro" id="IPR005471">
    <property type="entry name" value="Tscrpt_reg_IclR_N"/>
</dbReference>
<evidence type="ECO:0000256" key="2">
    <source>
        <dbReference type="ARBA" id="ARBA00023125"/>
    </source>
</evidence>
<evidence type="ECO:0000313" key="6">
    <source>
        <dbReference type="EMBL" id="QSE95484.1"/>
    </source>
</evidence>
<dbReference type="InterPro" id="IPR036388">
    <property type="entry name" value="WH-like_DNA-bd_sf"/>
</dbReference>
<evidence type="ECO:0000256" key="3">
    <source>
        <dbReference type="ARBA" id="ARBA00023163"/>
    </source>
</evidence>
<dbReference type="PROSITE" id="PS51077">
    <property type="entry name" value="HTH_ICLR"/>
    <property type="match status" value="1"/>
</dbReference>
<dbReference type="InterPro" id="IPR029016">
    <property type="entry name" value="GAF-like_dom_sf"/>
</dbReference>
<reference evidence="6 7" key="2">
    <citation type="journal article" date="2022" name="Arch. Microbiol.">
        <title>Rhodococcus pseudokoreensis sp. nov. isolated from the rhizosphere of young M26 apple rootstocks.</title>
        <authorList>
            <person name="Kampfer P."/>
            <person name="Glaeser S.P."/>
            <person name="Blom J."/>
            <person name="Wolf J."/>
            <person name="Benning S."/>
            <person name="Schloter M."/>
            <person name="Neumann-Schaal M."/>
        </authorList>
    </citation>
    <scope>NUCLEOTIDE SEQUENCE [LARGE SCALE GENOMIC DNA]</scope>
    <source>
        <strain evidence="6 7">R79</strain>
    </source>
</reference>
<dbReference type="PANTHER" id="PTHR30136:SF24">
    <property type="entry name" value="HTH-TYPE TRANSCRIPTIONAL REPRESSOR ALLR"/>
    <property type="match status" value="1"/>
</dbReference>
<reference evidence="6 7" key="1">
    <citation type="journal article" date="2021" name="Microbiol. Resour. Announc.">
        <title>Complete Genome Sequences of Two Rhodococcus sp. Strains with Large and Linear Chromosomes, Isolated from Apple Rhizosphere.</title>
        <authorList>
            <person name="Benning S."/>
            <person name="Brugnone N."/>
            <person name="Siani R."/>
            <person name="Kublik S."/>
            <person name="Schloter M."/>
            <person name="Rad V."/>
        </authorList>
    </citation>
    <scope>NUCLEOTIDE SEQUENCE [LARGE SCALE GENOMIC DNA]</scope>
    <source>
        <strain evidence="6 7">R79</strain>
    </source>
</reference>
<dbReference type="InterPro" id="IPR050707">
    <property type="entry name" value="HTH_MetabolicPath_Reg"/>
</dbReference>
<proteinExistence type="predicted"/>
<dbReference type="PANTHER" id="PTHR30136">
    <property type="entry name" value="HELIX-TURN-HELIX TRANSCRIPTIONAL REGULATOR, ICLR FAMILY"/>
    <property type="match status" value="1"/>
</dbReference>
<evidence type="ECO:0000256" key="1">
    <source>
        <dbReference type="ARBA" id="ARBA00023015"/>
    </source>
</evidence>
<keyword evidence="7" id="KW-1185">Reference proteome</keyword>